<evidence type="ECO:0000313" key="3">
    <source>
        <dbReference type="Proteomes" id="UP000245683"/>
    </source>
</evidence>
<keyword evidence="1" id="KW-0812">Transmembrane</keyword>
<keyword evidence="3" id="KW-1185">Reference proteome</keyword>
<evidence type="ECO:0000313" key="2">
    <source>
        <dbReference type="EMBL" id="PWU46461.1"/>
    </source>
</evidence>
<name>A0A317K0L5_9ACTN</name>
<dbReference type="Proteomes" id="UP000245683">
    <property type="component" value="Unassembled WGS sequence"/>
</dbReference>
<evidence type="ECO:0000256" key="1">
    <source>
        <dbReference type="SAM" id="Phobius"/>
    </source>
</evidence>
<feature type="transmembrane region" description="Helical" evidence="1">
    <location>
        <begin position="54"/>
        <end position="76"/>
    </location>
</feature>
<dbReference type="OrthoDB" id="3365791at2"/>
<keyword evidence="1" id="KW-1133">Transmembrane helix</keyword>
<organism evidence="2 3">
    <name type="scientific">Micromonospora globispora</name>
    <dbReference type="NCBI Taxonomy" id="1450148"/>
    <lineage>
        <taxon>Bacteria</taxon>
        <taxon>Bacillati</taxon>
        <taxon>Actinomycetota</taxon>
        <taxon>Actinomycetes</taxon>
        <taxon>Micromonosporales</taxon>
        <taxon>Micromonosporaceae</taxon>
        <taxon>Micromonospora</taxon>
    </lineage>
</organism>
<keyword evidence="1" id="KW-0472">Membrane</keyword>
<protein>
    <submittedName>
        <fullName evidence="2">Uncharacterized protein</fullName>
    </submittedName>
</protein>
<proteinExistence type="predicted"/>
<dbReference type="AlphaFoldDB" id="A0A317K0L5"/>
<sequence length="149" mass="15796">MTATVTSTTNSVPTSPASAVTGFRNTLPFAIVTVASVLAGLIHYAVVPEHRSEWVVYAVFFTLLGAFQLIWAATIWIARRRPVLIVGALVNAVAIGLWIVTRTVGLPFGPEAGEAEAVGLIDVLCVLAEAVVLVTAVAALWVSIRRRTT</sequence>
<gene>
    <name evidence="2" type="ORF">DLJ46_17735</name>
</gene>
<comment type="caution">
    <text evidence="2">The sequence shown here is derived from an EMBL/GenBank/DDBJ whole genome shotgun (WGS) entry which is preliminary data.</text>
</comment>
<feature type="transmembrane region" description="Helical" evidence="1">
    <location>
        <begin position="27"/>
        <end position="48"/>
    </location>
</feature>
<feature type="transmembrane region" description="Helical" evidence="1">
    <location>
        <begin position="83"/>
        <end position="100"/>
    </location>
</feature>
<dbReference type="RefSeq" id="WP_109945764.1">
    <property type="nucleotide sequence ID" value="NZ_QGSU01000762.1"/>
</dbReference>
<accession>A0A317K0L5</accession>
<feature type="transmembrane region" description="Helical" evidence="1">
    <location>
        <begin position="120"/>
        <end position="144"/>
    </location>
</feature>
<dbReference type="EMBL" id="QGSV01000219">
    <property type="protein sequence ID" value="PWU46461.1"/>
    <property type="molecule type" value="Genomic_DNA"/>
</dbReference>
<reference evidence="3" key="1">
    <citation type="submission" date="2018-05" db="EMBL/GenBank/DDBJ databases">
        <title>Micromonospora globispora sp. nov. and Micromonospora rugosa sp. nov., isolated from marine sediment.</title>
        <authorList>
            <person name="Carro L."/>
            <person name="Aysel V."/>
            <person name="Cetin D."/>
            <person name="Igual J.M."/>
            <person name="Klenk H.-P."/>
            <person name="Trujillo M.E."/>
            <person name="Sahin N."/>
        </authorList>
    </citation>
    <scope>NUCLEOTIDE SEQUENCE [LARGE SCALE GENOMIC DNA]</scope>
    <source>
        <strain evidence="3">S2904</strain>
    </source>
</reference>